<feature type="chain" id="PRO_5032457989" evidence="2">
    <location>
        <begin position="21"/>
        <end position="291"/>
    </location>
</feature>
<evidence type="ECO:0000256" key="1">
    <source>
        <dbReference type="SAM" id="MobiDB-lite"/>
    </source>
</evidence>
<dbReference type="Proteomes" id="UP000625711">
    <property type="component" value="Unassembled WGS sequence"/>
</dbReference>
<name>A0A834MGD9_RHYFE</name>
<reference evidence="3" key="1">
    <citation type="submission" date="2020-08" db="EMBL/GenBank/DDBJ databases">
        <title>Genome sequencing and assembly of the red palm weevil Rhynchophorus ferrugineus.</title>
        <authorList>
            <person name="Dias G.B."/>
            <person name="Bergman C.M."/>
            <person name="Manee M."/>
        </authorList>
    </citation>
    <scope>NUCLEOTIDE SEQUENCE</scope>
    <source>
        <strain evidence="3">AA-2017</strain>
        <tissue evidence="3">Whole larva</tissue>
    </source>
</reference>
<feature type="compositionally biased region" description="Basic and acidic residues" evidence="1">
    <location>
        <begin position="41"/>
        <end position="55"/>
    </location>
</feature>
<dbReference type="OrthoDB" id="10556163at2759"/>
<evidence type="ECO:0000313" key="3">
    <source>
        <dbReference type="EMBL" id="KAF7281236.1"/>
    </source>
</evidence>
<sequence>MLKTIAILGFCALIIAQCGANGDNVKLVEHHQKVRHYHHRSNGDNHHKTHQEKDHIHHHHIVRSSHQKQFKQRSLNNSGCSWFCYEQQFWSVFALFNGTKELEILYNILPKPTYIRPGSNSTNGSCGISPINNSSLSNSTQVLLNSTVVPINVTCGNNSGQWVSPFKNSTSPYPIFSFLLRSFIEFLADSRGIKFLFSSTTIFSSLWKDVVTHINSINRTGILSQNLNTLFGCNGSLGANLFNLTYTESLISNLSTGGIIKGFEQGAEALLNISGLYRGGQNLTFQNPLLQ</sequence>
<proteinExistence type="predicted"/>
<comment type="caution">
    <text evidence="3">The sequence shown here is derived from an EMBL/GenBank/DDBJ whole genome shotgun (WGS) entry which is preliminary data.</text>
</comment>
<protein>
    <submittedName>
        <fullName evidence="3">Uncharacterized protein</fullName>
    </submittedName>
</protein>
<keyword evidence="2" id="KW-0732">Signal</keyword>
<organism evidence="3 4">
    <name type="scientific">Rhynchophorus ferrugineus</name>
    <name type="common">Red palm weevil</name>
    <name type="synonym">Curculio ferrugineus</name>
    <dbReference type="NCBI Taxonomy" id="354439"/>
    <lineage>
        <taxon>Eukaryota</taxon>
        <taxon>Metazoa</taxon>
        <taxon>Ecdysozoa</taxon>
        <taxon>Arthropoda</taxon>
        <taxon>Hexapoda</taxon>
        <taxon>Insecta</taxon>
        <taxon>Pterygota</taxon>
        <taxon>Neoptera</taxon>
        <taxon>Endopterygota</taxon>
        <taxon>Coleoptera</taxon>
        <taxon>Polyphaga</taxon>
        <taxon>Cucujiformia</taxon>
        <taxon>Curculionidae</taxon>
        <taxon>Dryophthorinae</taxon>
        <taxon>Rhynchophorus</taxon>
    </lineage>
</organism>
<feature type="signal peptide" evidence="2">
    <location>
        <begin position="1"/>
        <end position="20"/>
    </location>
</feature>
<evidence type="ECO:0000256" key="2">
    <source>
        <dbReference type="SAM" id="SignalP"/>
    </source>
</evidence>
<feature type="region of interest" description="Disordered" evidence="1">
    <location>
        <begin position="38"/>
        <end position="59"/>
    </location>
</feature>
<gene>
    <name evidence="3" type="ORF">GWI33_005023</name>
</gene>
<dbReference type="AlphaFoldDB" id="A0A834MGD9"/>
<dbReference type="EMBL" id="JAACXV010000251">
    <property type="protein sequence ID" value="KAF7281236.1"/>
    <property type="molecule type" value="Genomic_DNA"/>
</dbReference>
<accession>A0A834MGD9</accession>
<keyword evidence="4" id="KW-1185">Reference proteome</keyword>
<evidence type="ECO:0000313" key="4">
    <source>
        <dbReference type="Proteomes" id="UP000625711"/>
    </source>
</evidence>